<evidence type="ECO:0000313" key="2">
    <source>
        <dbReference type="EMBL" id="GBN18426.1"/>
    </source>
</evidence>
<dbReference type="PROSITE" id="PS50191">
    <property type="entry name" value="CRAL_TRIO"/>
    <property type="match status" value="1"/>
</dbReference>
<accession>A0A4Y2LY52</accession>
<feature type="non-terminal residue" evidence="2">
    <location>
        <position position="1"/>
    </location>
</feature>
<dbReference type="CDD" id="cd00170">
    <property type="entry name" value="SEC14"/>
    <property type="match status" value="1"/>
</dbReference>
<reference evidence="2 3" key="1">
    <citation type="journal article" date="2019" name="Sci. Rep.">
        <title>Orb-weaving spider Araneus ventricosus genome elucidates the spidroin gene catalogue.</title>
        <authorList>
            <person name="Kono N."/>
            <person name="Nakamura H."/>
            <person name="Ohtoshi R."/>
            <person name="Moran D.A.P."/>
            <person name="Shinohara A."/>
            <person name="Yoshida Y."/>
            <person name="Fujiwara M."/>
            <person name="Mori M."/>
            <person name="Tomita M."/>
            <person name="Arakawa K."/>
        </authorList>
    </citation>
    <scope>NUCLEOTIDE SEQUENCE [LARGE SCALE GENOMIC DNA]</scope>
</reference>
<evidence type="ECO:0000313" key="3">
    <source>
        <dbReference type="Proteomes" id="UP000499080"/>
    </source>
</evidence>
<gene>
    <name evidence="2" type="ORF">AVEN_82143_1</name>
</gene>
<dbReference type="PANTHER" id="PTHR10174:SF208">
    <property type="entry name" value="CRAL-TRIO DOMAIN-CONTAINING PROTEIN DDB_G0278031"/>
    <property type="match status" value="1"/>
</dbReference>
<feature type="domain" description="CRAL-TRIO" evidence="1">
    <location>
        <begin position="1"/>
        <end position="68"/>
    </location>
</feature>
<dbReference type="InterPro" id="IPR001251">
    <property type="entry name" value="CRAL-TRIO_dom"/>
</dbReference>
<proteinExistence type="predicted"/>
<comment type="caution">
    <text evidence="2">The sequence shown here is derived from an EMBL/GenBank/DDBJ whole genome shotgun (WGS) entry which is preliminary data.</text>
</comment>
<dbReference type="GO" id="GO:0016020">
    <property type="term" value="C:membrane"/>
    <property type="evidence" value="ECO:0007669"/>
    <property type="project" value="TreeGrafter"/>
</dbReference>
<dbReference type="PANTHER" id="PTHR10174">
    <property type="entry name" value="ALPHA-TOCOPHEROL TRANSFER PROTEIN-RELATED"/>
    <property type="match status" value="1"/>
</dbReference>
<protein>
    <recommendedName>
        <fullName evidence="1">CRAL-TRIO domain-containing protein</fullName>
    </recommendedName>
</protein>
<dbReference type="EMBL" id="BGPR01006377">
    <property type="protein sequence ID" value="GBN18426.1"/>
    <property type="molecule type" value="Genomic_DNA"/>
</dbReference>
<evidence type="ECO:0000259" key="1">
    <source>
        <dbReference type="PROSITE" id="PS50191"/>
    </source>
</evidence>
<dbReference type="Pfam" id="PF00650">
    <property type="entry name" value="CRAL_TRIO"/>
    <property type="match status" value="1"/>
</dbReference>
<dbReference type="Proteomes" id="UP000499080">
    <property type="component" value="Unassembled WGS sequence"/>
</dbReference>
<dbReference type="OrthoDB" id="6424191at2759"/>
<dbReference type="Gene3D" id="3.40.525.10">
    <property type="entry name" value="CRAL-TRIO lipid binding domain"/>
    <property type="match status" value="1"/>
</dbReference>
<organism evidence="2 3">
    <name type="scientific">Araneus ventricosus</name>
    <name type="common">Orbweaver spider</name>
    <name type="synonym">Epeira ventricosa</name>
    <dbReference type="NCBI Taxonomy" id="182803"/>
    <lineage>
        <taxon>Eukaryota</taxon>
        <taxon>Metazoa</taxon>
        <taxon>Ecdysozoa</taxon>
        <taxon>Arthropoda</taxon>
        <taxon>Chelicerata</taxon>
        <taxon>Arachnida</taxon>
        <taxon>Araneae</taxon>
        <taxon>Araneomorphae</taxon>
        <taxon>Entelegynae</taxon>
        <taxon>Araneoidea</taxon>
        <taxon>Araneidae</taxon>
        <taxon>Araneus</taxon>
    </lineage>
</organism>
<dbReference type="SUPFAM" id="SSF52087">
    <property type="entry name" value="CRAL/TRIO domain"/>
    <property type="match status" value="1"/>
</dbReference>
<dbReference type="AlphaFoldDB" id="A0A4Y2LY52"/>
<dbReference type="InterPro" id="IPR036865">
    <property type="entry name" value="CRAL-TRIO_dom_sf"/>
</dbReference>
<dbReference type="GO" id="GO:1902936">
    <property type="term" value="F:phosphatidylinositol bisphosphate binding"/>
    <property type="evidence" value="ECO:0007669"/>
    <property type="project" value="TreeGrafter"/>
</dbReference>
<name>A0A4Y2LY52_ARAVE</name>
<keyword evidence="3" id="KW-1185">Reference proteome</keyword>
<sequence length="93" mass="10729">CCIPGKFLSYHIVNMSFTGRFCLQLMKTVFPEELKRKIHIHASPEELLDHFPAEIIPEEYGGQLGRHDMTGWLKKVMEPEELEKLGGKFPSLE</sequence>